<evidence type="ECO:0000256" key="4">
    <source>
        <dbReference type="ARBA" id="ARBA00022741"/>
    </source>
</evidence>
<dbReference type="Pfam" id="PF00781">
    <property type="entry name" value="DAGK_cat"/>
    <property type="match status" value="1"/>
</dbReference>
<comment type="caution">
    <text evidence="10">The sequence shown here is derived from an EMBL/GenBank/DDBJ whole genome shotgun (WGS) entry which is preliminary data.</text>
</comment>
<dbReference type="GO" id="GO:0005886">
    <property type="term" value="C:plasma membrane"/>
    <property type="evidence" value="ECO:0007669"/>
    <property type="project" value="TreeGrafter"/>
</dbReference>
<dbReference type="EMBL" id="DXCP01000059">
    <property type="protein sequence ID" value="HIY80370.1"/>
    <property type="molecule type" value="Genomic_DNA"/>
</dbReference>
<dbReference type="PANTHER" id="PTHR12358:SF106">
    <property type="entry name" value="LIPID KINASE YEGS"/>
    <property type="match status" value="1"/>
</dbReference>
<dbReference type="SMART" id="SM00046">
    <property type="entry name" value="DAGKc"/>
    <property type="match status" value="1"/>
</dbReference>
<name>A0A9D2CI79_9ACTN</name>
<reference evidence="10" key="1">
    <citation type="journal article" date="2021" name="PeerJ">
        <title>Extensive microbial diversity within the chicken gut microbiome revealed by metagenomics and culture.</title>
        <authorList>
            <person name="Gilroy R."/>
            <person name="Ravi A."/>
            <person name="Getino M."/>
            <person name="Pursley I."/>
            <person name="Horton D.L."/>
            <person name="Alikhan N.F."/>
            <person name="Baker D."/>
            <person name="Gharbi K."/>
            <person name="Hall N."/>
            <person name="Watson M."/>
            <person name="Adriaenssens E.M."/>
            <person name="Foster-Nyarko E."/>
            <person name="Jarju S."/>
            <person name="Secka A."/>
            <person name="Antonio M."/>
            <person name="Oren A."/>
            <person name="Chaudhuri R.R."/>
            <person name="La Ragione R."/>
            <person name="Hildebrand F."/>
            <person name="Pallen M.J."/>
        </authorList>
    </citation>
    <scope>NUCLEOTIDE SEQUENCE</scope>
    <source>
        <strain evidence="10">ChiHjej10B9-743</strain>
    </source>
</reference>
<keyword evidence="6" id="KW-0067">ATP-binding</keyword>
<accession>A0A9D2CI79</accession>
<evidence type="ECO:0000256" key="8">
    <source>
        <dbReference type="ARBA" id="ARBA00023264"/>
    </source>
</evidence>
<keyword evidence="7" id="KW-0444">Lipid biosynthesis</keyword>
<sequence length="323" mass="34487">MRTLVIHNPRSGFGSDAVFQFERALMRGGDECVMRMLRDDFEAQHACEDADEFDVVVLSGGDGTISSLLYALRDRTVPVCVFPSGTANLLYANIGNALEPAALARACRIGKTADLDLGEISWEREDGTRATHGFALMSGTGFDAQIMQAALPNKPIMGQAAYFAAALANPRPTVSRFQISVDGTTYERDGIACLVANAAMIQGDIEIIPDCRMDDGLLDVIVVETSDTAQLLKPLAFGLLDHSGRSAGRPHIESFKGREILIESSVPVPLEVDGDVAPGLVSSYSARVLPKAARVIVDPMSPYGTADDGSSRFGSSDVIAYPD</sequence>
<gene>
    <name evidence="10" type="ORF">IAA42_08075</name>
</gene>
<comment type="similarity">
    <text evidence="2">Belongs to the diacylglycerol/lipid kinase family.</text>
</comment>
<protein>
    <submittedName>
        <fullName evidence="10">NAD(+)/NADH kinase</fullName>
    </submittedName>
</protein>
<evidence type="ECO:0000256" key="2">
    <source>
        <dbReference type="ARBA" id="ARBA00005983"/>
    </source>
</evidence>
<dbReference type="Gene3D" id="3.40.50.10330">
    <property type="entry name" value="Probable inorganic polyphosphate/atp-NAD kinase, domain 1"/>
    <property type="match status" value="1"/>
</dbReference>
<feature type="domain" description="DAGKc" evidence="9">
    <location>
        <begin position="1"/>
        <end position="124"/>
    </location>
</feature>
<keyword evidence="4" id="KW-0547">Nucleotide-binding</keyword>
<dbReference type="GO" id="GO:0016301">
    <property type="term" value="F:kinase activity"/>
    <property type="evidence" value="ECO:0007669"/>
    <property type="project" value="UniProtKB-KW"/>
</dbReference>
<comment type="cofactor">
    <cofactor evidence="1">
        <name>Mg(2+)</name>
        <dbReference type="ChEBI" id="CHEBI:18420"/>
    </cofactor>
</comment>
<reference evidence="10" key="2">
    <citation type="submission" date="2021-04" db="EMBL/GenBank/DDBJ databases">
        <authorList>
            <person name="Gilroy R."/>
        </authorList>
    </citation>
    <scope>NUCLEOTIDE SEQUENCE</scope>
    <source>
        <strain evidence="10">ChiHjej10B9-743</strain>
    </source>
</reference>
<dbReference type="InterPro" id="IPR001206">
    <property type="entry name" value="Diacylglycerol_kinase_cat_dom"/>
</dbReference>
<evidence type="ECO:0000313" key="11">
    <source>
        <dbReference type="Proteomes" id="UP000824133"/>
    </source>
</evidence>
<dbReference type="InterPro" id="IPR017438">
    <property type="entry name" value="ATP-NAD_kinase_N"/>
</dbReference>
<dbReference type="PROSITE" id="PS50146">
    <property type="entry name" value="DAGK"/>
    <property type="match status" value="1"/>
</dbReference>
<dbReference type="Gene3D" id="2.60.200.40">
    <property type="match status" value="1"/>
</dbReference>
<evidence type="ECO:0000259" key="9">
    <source>
        <dbReference type="PROSITE" id="PS50146"/>
    </source>
</evidence>
<dbReference type="InterPro" id="IPR016064">
    <property type="entry name" value="NAD/diacylglycerol_kinase_sf"/>
</dbReference>
<dbReference type="GO" id="GO:0005524">
    <property type="term" value="F:ATP binding"/>
    <property type="evidence" value="ECO:0007669"/>
    <property type="project" value="UniProtKB-KW"/>
</dbReference>
<dbReference type="Proteomes" id="UP000824133">
    <property type="component" value="Unassembled WGS sequence"/>
</dbReference>
<keyword evidence="7" id="KW-0443">Lipid metabolism</keyword>
<dbReference type="GO" id="GO:0008654">
    <property type="term" value="P:phospholipid biosynthetic process"/>
    <property type="evidence" value="ECO:0007669"/>
    <property type="project" value="UniProtKB-KW"/>
</dbReference>
<evidence type="ECO:0000256" key="5">
    <source>
        <dbReference type="ARBA" id="ARBA00022777"/>
    </source>
</evidence>
<dbReference type="InterPro" id="IPR050187">
    <property type="entry name" value="Lipid_Phosphate_FormReg"/>
</dbReference>
<evidence type="ECO:0000256" key="7">
    <source>
        <dbReference type="ARBA" id="ARBA00023209"/>
    </source>
</evidence>
<dbReference type="Pfam" id="PF19279">
    <property type="entry name" value="YegS_C"/>
    <property type="match status" value="1"/>
</dbReference>
<dbReference type="PANTHER" id="PTHR12358">
    <property type="entry name" value="SPHINGOSINE KINASE"/>
    <property type="match status" value="1"/>
</dbReference>
<keyword evidence="5 10" id="KW-0418">Kinase</keyword>
<dbReference type="InterPro" id="IPR045540">
    <property type="entry name" value="YegS/DAGK_C"/>
</dbReference>
<keyword evidence="3" id="KW-0808">Transferase</keyword>
<evidence type="ECO:0000256" key="6">
    <source>
        <dbReference type="ARBA" id="ARBA00022840"/>
    </source>
</evidence>
<proteinExistence type="inferred from homology"/>
<evidence type="ECO:0000313" key="10">
    <source>
        <dbReference type="EMBL" id="HIY80370.1"/>
    </source>
</evidence>
<keyword evidence="7" id="KW-0594">Phospholipid biosynthesis</keyword>
<evidence type="ECO:0000256" key="1">
    <source>
        <dbReference type="ARBA" id="ARBA00001946"/>
    </source>
</evidence>
<dbReference type="AlphaFoldDB" id="A0A9D2CI79"/>
<evidence type="ECO:0000256" key="3">
    <source>
        <dbReference type="ARBA" id="ARBA00022679"/>
    </source>
</evidence>
<dbReference type="SUPFAM" id="SSF111331">
    <property type="entry name" value="NAD kinase/diacylglycerol kinase-like"/>
    <property type="match status" value="1"/>
</dbReference>
<keyword evidence="8" id="KW-1208">Phospholipid metabolism</keyword>
<organism evidence="10 11">
    <name type="scientific">Candidatus Olsenella excrementavium</name>
    <dbReference type="NCBI Taxonomy" id="2838709"/>
    <lineage>
        <taxon>Bacteria</taxon>
        <taxon>Bacillati</taxon>
        <taxon>Actinomycetota</taxon>
        <taxon>Coriobacteriia</taxon>
        <taxon>Coriobacteriales</taxon>
        <taxon>Atopobiaceae</taxon>
        <taxon>Olsenella</taxon>
    </lineage>
</organism>